<evidence type="ECO:0000313" key="12">
    <source>
        <dbReference type="Proteomes" id="UP000054359"/>
    </source>
</evidence>
<accession>A0A087UFP2</accession>
<dbReference type="InterPro" id="IPR036345">
    <property type="entry name" value="ExoRNase_PH_dom2_sf"/>
</dbReference>
<dbReference type="GO" id="GO:0003723">
    <property type="term" value="F:RNA binding"/>
    <property type="evidence" value="ECO:0007669"/>
    <property type="project" value="TreeGrafter"/>
</dbReference>
<dbReference type="InterPro" id="IPR027408">
    <property type="entry name" value="PNPase/RNase_PH_dom_sf"/>
</dbReference>
<evidence type="ECO:0000256" key="5">
    <source>
        <dbReference type="ARBA" id="ARBA00022835"/>
    </source>
</evidence>
<dbReference type="Proteomes" id="UP000054359">
    <property type="component" value="Unassembled WGS sequence"/>
</dbReference>
<evidence type="ECO:0000259" key="9">
    <source>
        <dbReference type="Pfam" id="PF01138"/>
    </source>
</evidence>
<dbReference type="STRING" id="407821.A0A087UFP2"/>
<organism evidence="11 12">
    <name type="scientific">Stegodyphus mimosarum</name>
    <name type="common">African social velvet spider</name>
    <dbReference type="NCBI Taxonomy" id="407821"/>
    <lineage>
        <taxon>Eukaryota</taxon>
        <taxon>Metazoa</taxon>
        <taxon>Ecdysozoa</taxon>
        <taxon>Arthropoda</taxon>
        <taxon>Chelicerata</taxon>
        <taxon>Arachnida</taxon>
        <taxon>Araneae</taxon>
        <taxon>Araneomorphae</taxon>
        <taxon>Entelegynae</taxon>
        <taxon>Eresoidea</taxon>
        <taxon>Eresidae</taxon>
        <taxon>Stegodyphus</taxon>
    </lineage>
</organism>
<dbReference type="Pfam" id="PF01138">
    <property type="entry name" value="RNase_PH"/>
    <property type="match status" value="1"/>
</dbReference>
<evidence type="ECO:0000256" key="7">
    <source>
        <dbReference type="ARBA" id="ARBA00062379"/>
    </source>
</evidence>
<evidence type="ECO:0000256" key="1">
    <source>
        <dbReference type="ARBA" id="ARBA00004496"/>
    </source>
</evidence>
<dbReference type="InterPro" id="IPR050080">
    <property type="entry name" value="RNase_PH"/>
</dbReference>
<evidence type="ECO:0000256" key="3">
    <source>
        <dbReference type="ARBA" id="ARBA00006678"/>
    </source>
</evidence>
<dbReference type="GO" id="GO:0071028">
    <property type="term" value="P:nuclear mRNA surveillance"/>
    <property type="evidence" value="ECO:0007669"/>
    <property type="project" value="TreeGrafter"/>
</dbReference>
<keyword evidence="5" id="KW-0271">Exosome</keyword>
<feature type="domain" description="Exoribonuclease phosphorolytic" evidence="10">
    <location>
        <begin position="155"/>
        <end position="219"/>
    </location>
</feature>
<comment type="function">
    <text evidence="6">Non-catalytic component of the RNA exosome complex which has 3'-&gt;5' exoribonuclease activity and participates in a multitude of cellular RNA processing and degradation events.</text>
</comment>
<protein>
    <recommendedName>
        <fullName evidence="8">Putative exosome complex component RRP41</fullName>
    </recommendedName>
</protein>
<comment type="subcellular location">
    <subcellularLocation>
        <location evidence="1">Cytoplasm</location>
    </subcellularLocation>
    <subcellularLocation>
        <location evidence="2">Nucleus</location>
        <location evidence="2">Nucleolus</location>
    </subcellularLocation>
</comment>
<keyword evidence="4" id="KW-0963">Cytoplasm</keyword>
<dbReference type="SUPFAM" id="SSF54211">
    <property type="entry name" value="Ribosomal protein S5 domain 2-like"/>
    <property type="match status" value="1"/>
</dbReference>
<evidence type="ECO:0000313" key="11">
    <source>
        <dbReference type="EMBL" id="KFM76181.1"/>
    </source>
</evidence>
<dbReference type="EMBL" id="KK119611">
    <property type="protein sequence ID" value="KFM76181.1"/>
    <property type="molecule type" value="Genomic_DNA"/>
</dbReference>
<dbReference type="PANTHER" id="PTHR11953">
    <property type="entry name" value="EXOSOME COMPLEX COMPONENT"/>
    <property type="match status" value="1"/>
</dbReference>
<dbReference type="InterPro" id="IPR020568">
    <property type="entry name" value="Ribosomal_Su5_D2-typ_SF"/>
</dbReference>
<dbReference type="FunFam" id="3.30.230.70:FF:000004">
    <property type="entry name" value="Exosome complex component Rrp41"/>
    <property type="match status" value="1"/>
</dbReference>
<feature type="non-terminal residue" evidence="11">
    <location>
        <position position="222"/>
    </location>
</feature>
<dbReference type="GO" id="GO:0005730">
    <property type="term" value="C:nucleolus"/>
    <property type="evidence" value="ECO:0007669"/>
    <property type="project" value="UniProtKB-SubCell"/>
</dbReference>
<keyword evidence="12" id="KW-1185">Reference proteome</keyword>
<dbReference type="CDD" id="cd11370">
    <property type="entry name" value="RNase_PH_RRP41"/>
    <property type="match status" value="1"/>
</dbReference>
<dbReference type="InterPro" id="IPR015847">
    <property type="entry name" value="ExoRNase_PH_dom2"/>
</dbReference>
<feature type="domain" description="Exoribonuclease phosphorolytic" evidence="9">
    <location>
        <begin position="21"/>
        <end position="152"/>
    </location>
</feature>
<dbReference type="SUPFAM" id="SSF55666">
    <property type="entry name" value="Ribonuclease PH domain 2-like"/>
    <property type="match status" value="1"/>
</dbReference>
<dbReference type="GO" id="GO:0034475">
    <property type="term" value="P:U4 snRNA 3'-end processing"/>
    <property type="evidence" value="ECO:0007669"/>
    <property type="project" value="TreeGrafter"/>
</dbReference>
<dbReference type="Gene3D" id="3.30.230.70">
    <property type="entry name" value="GHMP Kinase, N-terminal domain"/>
    <property type="match status" value="1"/>
</dbReference>
<evidence type="ECO:0000256" key="6">
    <source>
        <dbReference type="ARBA" id="ARBA00058393"/>
    </source>
</evidence>
<comment type="subunit">
    <text evidence="7">Component of the RNA exosome complex.</text>
</comment>
<dbReference type="GO" id="GO:0016075">
    <property type="term" value="P:rRNA catabolic process"/>
    <property type="evidence" value="ECO:0007669"/>
    <property type="project" value="TreeGrafter"/>
</dbReference>
<sequence length="222" mass="24090">MAGLELLSDQGIRMDGRRPGELRKIECKLGVSASADGSAYLEQGNTKVLASVYGPHDVTGRKSKALNARAFINCQYKTAPFSSSSRIRVSFNDRRSQEISIVLRQAFEATILTNLYPGSQIDIFFLVLHSDGGNCSACINAGTLALINAGIPLKDYLCACSAGFVNETPLMDVNHFEAMLGGAELNLAILKKSQAIVCDELTARLHRDHMPKIRQIAIEGCK</sequence>
<dbReference type="InterPro" id="IPR001247">
    <property type="entry name" value="ExoRNase_PH_dom1"/>
</dbReference>
<dbReference type="GO" id="GO:0071051">
    <property type="term" value="P:poly(A)-dependent snoRNA 3'-end processing"/>
    <property type="evidence" value="ECO:0007669"/>
    <property type="project" value="TreeGrafter"/>
</dbReference>
<evidence type="ECO:0000256" key="2">
    <source>
        <dbReference type="ARBA" id="ARBA00004604"/>
    </source>
</evidence>
<evidence type="ECO:0000259" key="10">
    <source>
        <dbReference type="Pfam" id="PF03725"/>
    </source>
</evidence>
<dbReference type="Pfam" id="PF03725">
    <property type="entry name" value="RNase_PH_C"/>
    <property type="match status" value="1"/>
</dbReference>
<dbReference type="PANTHER" id="PTHR11953:SF0">
    <property type="entry name" value="EXOSOME COMPLEX COMPONENT RRP41"/>
    <property type="match status" value="1"/>
</dbReference>
<dbReference type="OMA" id="ECRINTH"/>
<comment type="similarity">
    <text evidence="3">Belongs to the RNase PH family.</text>
</comment>
<gene>
    <name evidence="11" type="ORF">X975_18687</name>
</gene>
<dbReference type="AlphaFoldDB" id="A0A087UFP2"/>
<evidence type="ECO:0000256" key="8">
    <source>
        <dbReference type="ARBA" id="ARBA00073078"/>
    </source>
</evidence>
<name>A0A087UFP2_STEMI</name>
<reference evidence="11 12" key="1">
    <citation type="submission" date="2013-11" db="EMBL/GenBank/DDBJ databases">
        <title>Genome sequencing of Stegodyphus mimosarum.</title>
        <authorList>
            <person name="Bechsgaard J."/>
        </authorList>
    </citation>
    <scope>NUCLEOTIDE SEQUENCE [LARGE SCALE GENOMIC DNA]</scope>
</reference>
<dbReference type="OrthoDB" id="27298at2759"/>
<dbReference type="GO" id="GO:0000176">
    <property type="term" value="C:nuclear exosome (RNase complex)"/>
    <property type="evidence" value="ECO:0007669"/>
    <property type="project" value="TreeGrafter"/>
</dbReference>
<proteinExistence type="inferred from homology"/>
<evidence type="ECO:0000256" key="4">
    <source>
        <dbReference type="ARBA" id="ARBA00022490"/>
    </source>
</evidence>
<dbReference type="GO" id="GO:0000177">
    <property type="term" value="C:cytoplasmic exosome (RNase complex)"/>
    <property type="evidence" value="ECO:0007669"/>
    <property type="project" value="TreeGrafter"/>
</dbReference>